<evidence type="ECO:0000313" key="1">
    <source>
        <dbReference type="EMBL" id="CEK57457.1"/>
    </source>
</evidence>
<organism evidence="1">
    <name type="scientific">Arion vulgaris</name>
    <dbReference type="NCBI Taxonomy" id="1028688"/>
    <lineage>
        <taxon>Eukaryota</taxon>
        <taxon>Metazoa</taxon>
        <taxon>Spiralia</taxon>
        <taxon>Lophotrochozoa</taxon>
        <taxon>Mollusca</taxon>
        <taxon>Gastropoda</taxon>
        <taxon>Heterobranchia</taxon>
        <taxon>Euthyneura</taxon>
        <taxon>Panpulmonata</taxon>
        <taxon>Eupulmonata</taxon>
        <taxon>Stylommatophora</taxon>
        <taxon>Helicina</taxon>
        <taxon>Arionoidea</taxon>
        <taxon>Arionidae</taxon>
        <taxon>Arion</taxon>
    </lineage>
</organism>
<dbReference type="AlphaFoldDB" id="A0A0B6YMU3"/>
<dbReference type="EMBL" id="HACG01010592">
    <property type="protein sequence ID" value="CEK57457.1"/>
    <property type="molecule type" value="Transcribed_RNA"/>
</dbReference>
<protein>
    <submittedName>
        <fullName evidence="1">Uncharacterized protein</fullName>
    </submittedName>
</protein>
<proteinExistence type="predicted"/>
<gene>
    <name evidence="1" type="primary">ORF30215</name>
</gene>
<reference evidence="1" key="1">
    <citation type="submission" date="2014-12" db="EMBL/GenBank/DDBJ databases">
        <title>Insight into the proteome of Arion vulgaris.</title>
        <authorList>
            <person name="Aradska J."/>
            <person name="Bulat T."/>
            <person name="Smidak R."/>
            <person name="Sarate P."/>
            <person name="Gangsoo J."/>
            <person name="Sialana F."/>
            <person name="Bilban M."/>
            <person name="Lubec G."/>
        </authorList>
    </citation>
    <scope>NUCLEOTIDE SEQUENCE</scope>
    <source>
        <tissue evidence="1">Skin</tissue>
    </source>
</reference>
<accession>A0A0B6YMU3</accession>
<sequence>RLDFIDDSEMVVACIVPCFDIAGEESPEDNGKFVDGNPVTNETAIKNNNAIRILDFIFKC</sequence>
<feature type="non-terminal residue" evidence="1">
    <location>
        <position position="1"/>
    </location>
</feature>
<name>A0A0B6YMU3_9EUPU</name>